<keyword evidence="2" id="KW-1185">Reference proteome</keyword>
<sequence length="112" mass="12499">MLRNSHSQCLKCLKDEKLVPVDATRNNANYPLCLDDFGNSCLDECDNFSCLDDKDDIIGSVDNDEHMCLTDDAQPMSVDKGVQPMGLVDGKPNRVNNVKPMKVEYLEPHGLK</sequence>
<comment type="caution">
    <text evidence="1">The sequence shown here is derived from an EMBL/GenBank/DDBJ whole genome shotgun (WGS) entry which is preliminary data.</text>
</comment>
<organism evidence="1 2">
    <name type="scientific">Portunus trituberculatus</name>
    <name type="common">Swimming crab</name>
    <name type="synonym">Neptunus trituberculatus</name>
    <dbReference type="NCBI Taxonomy" id="210409"/>
    <lineage>
        <taxon>Eukaryota</taxon>
        <taxon>Metazoa</taxon>
        <taxon>Ecdysozoa</taxon>
        <taxon>Arthropoda</taxon>
        <taxon>Crustacea</taxon>
        <taxon>Multicrustacea</taxon>
        <taxon>Malacostraca</taxon>
        <taxon>Eumalacostraca</taxon>
        <taxon>Eucarida</taxon>
        <taxon>Decapoda</taxon>
        <taxon>Pleocyemata</taxon>
        <taxon>Brachyura</taxon>
        <taxon>Eubrachyura</taxon>
        <taxon>Portunoidea</taxon>
        <taxon>Portunidae</taxon>
        <taxon>Portuninae</taxon>
        <taxon>Portunus</taxon>
    </lineage>
</organism>
<accession>A0A5B7GJB7</accession>
<protein>
    <submittedName>
        <fullName evidence="1">Uncharacterized protein</fullName>
    </submittedName>
</protein>
<gene>
    <name evidence="1" type="ORF">E2C01_054403</name>
</gene>
<dbReference type="AlphaFoldDB" id="A0A5B7GJB7"/>
<proteinExistence type="predicted"/>
<reference evidence="1 2" key="1">
    <citation type="submission" date="2019-05" db="EMBL/GenBank/DDBJ databases">
        <title>Another draft genome of Portunus trituberculatus and its Hox gene families provides insights of decapod evolution.</title>
        <authorList>
            <person name="Jeong J.-H."/>
            <person name="Song I."/>
            <person name="Kim S."/>
            <person name="Choi T."/>
            <person name="Kim D."/>
            <person name="Ryu S."/>
            <person name="Kim W."/>
        </authorList>
    </citation>
    <scope>NUCLEOTIDE SEQUENCE [LARGE SCALE GENOMIC DNA]</scope>
    <source>
        <tissue evidence="1">Muscle</tissue>
    </source>
</reference>
<dbReference type="EMBL" id="VSRR010017431">
    <property type="protein sequence ID" value="MPC60360.1"/>
    <property type="molecule type" value="Genomic_DNA"/>
</dbReference>
<evidence type="ECO:0000313" key="1">
    <source>
        <dbReference type="EMBL" id="MPC60360.1"/>
    </source>
</evidence>
<name>A0A5B7GJB7_PORTR</name>
<dbReference type="Proteomes" id="UP000324222">
    <property type="component" value="Unassembled WGS sequence"/>
</dbReference>
<evidence type="ECO:0000313" key="2">
    <source>
        <dbReference type="Proteomes" id="UP000324222"/>
    </source>
</evidence>